<evidence type="ECO:0000313" key="1">
    <source>
        <dbReference type="EMBL" id="KAF2889143.1"/>
    </source>
</evidence>
<protein>
    <submittedName>
        <fullName evidence="1">Uncharacterized protein</fullName>
    </submittedName>
</protein>
<gene>
    <name evidence="1" type="ORF">ILUMI_17030</name>
</gene>
<comment type="caution">
    <text evidence="1">The sequence shown here is derived from an EMBL/GenBank/DDBJ whole genome shotgun (WGS) entry which is preliminary data.</text>
</comment>
<evidence type="ECO:0000313" key="2">
    <source>
        <dbReference type="Proteomes" id="UP000801492"/>
    </source>
</evidence>
<accession>A0A8K0CR66</accession>
<dbReference type="Proteomes" id="UP000801492">
    <property type="component" value="Unassembled WGS sequence"/>
</dbReference>
<organism evidence="1 2">
    <name type="scientific">Ignelater luminosus</name>
    <name type="common">Cucubano</name>
    <name type="synonym">Pyrophorus luminosus</name>
    <dbReference type="NCBI Taxonomy" id="2038154"/>
    <lineage>
        <taxon>Eukaryota</taxon>
        <taxon>Metazoa</taxon>
        <taxon>Ecdysozoa</taxon>
        <taxon>Arthropoda</taxon>
        <taxon>Hexapoda</taxon>
        <taxon>Insecta</taxon>
        <taxon>Pterygota</taxon>
        <taxon>Neoptera</taxon>
        <taxon>Endopterygota</taxon>
        <taxon>Coleoptera</taxon>
        <taxon>Polyphaga</taxon>
        <taxon>Elateriformia</taxon>
        <taxon>Elateroidea</taxon>
        <taxon>Elateridae</taxon>
        <taxon>Agrypninae</taxon>
        <taxon>Pyrophorini</taxon>
        <taxon>Ignelater</taxon>
    </lineage>
</organism>
<name>A0A8K0CR66_IGNLU</name>
<sequence length="147" mass="15954">MMNTGAESDSDGDFNCMPPVIVEPAEETNSNFPPGKSILRSSSPTILVDAEDNITPLKHMEGDALPLWLKAVTSPPLESHSYLASRILNEPSTSWTSNDLSTSNKPSTLVVEPIIDFHKLPPSVFLSSCVTDEAFKEQKVLDASKIP</sequence>
<dbReference type="EMBL" id="VTPC01070374">
    <property type="protein sequence ID" value="KAF2889143.1"/>
    <property type="molecule type" value="Genomic_DNA"/>
</dbReference>
<reference evidence="1" key="1">
    <citation type="submission" date="2019-08" db="EMBL/GenBank/DDBJ databases">
        <title>The genome of the North American firefly Photinus pyralis.</title>
        <authorList>
            <consortium name="Photinus pyralis genome working group"/>
            <person name="Fallon T.R."/>
            <person name="Sander Lower S.E."/>
            <person name="Weng J.-K."/>
        </authorList>
    </citation>
    <scope>NUCLEOTIDE SEQUENCE</scope>
    <source>
        <strain evidence="1">TRF0915ILg1</strain>
        <tissue evidence="1">Whole body</tissue>
    </source>
</reference>
<proteinExistence type="predicted"/>
<dbReference type="AlphaFoldDB" id="A0A8K0CR66"/>
<keyword evidence="2" id="KW-1185">Reference proteome</keyword>